<dbReference type="AlphaFoldDB" id="A0A9J6GVF1"/>
<comment type="caution">
    <text evidence="1">The sequence shown here is derived from an EMBL/GenBank/DDBJ whole genome shotgun (WGS) entry which is preliminary data.</text>
</comment>
<evidence type="ECO:0000313" key="1">
    <source>
        <dbReference type="EMBL" id="KAH9379458.1"/>
    </source>
</evidence>
<name>A0A9J6GVF1_HAELO</name>
<evidence type="ECO:0000313" key="2">
    <source>
        <dbReference type="Proteomes" id="UP000821853"/>
    </source>
</evidence>
<proteinExistence type="predicted"/>
<accession>A0A9J6GVF1</accession>
<keyword evidence="2" id="KW-1185">Reference proteome</keyword>
<dbReference type="Proteomes" id="UP000821853">
    <property type="component" value="Chromosome 8"/>
</dbReference>
<gene>
    <name evidence="1" type="ORF">HPB48_012854</name>
</gene>
<sequence length="183" mass="19912">MKVDIYQATEMLSASWTATPKETVVNCFRKAGFHDLEGATGAGTASGGVYREDKDMANDQALYAAWRNLQVGGAAPENVELDDYLYADSAGSATEEMTDEAIASSVRGDVEDQNNSDDTDGPDTCNMPSGREVADAIDVLRRFAGSQQDENGMHAVWLCECCMTLLLMSRLAEKKVTDYFQPK</sequence>
<dbReference type="EMBL" id="JABSTR010000010">
    <property type="protein sequence ID" value="KAH9379458.1"/>
    <property type="molecule type" value="Genomic_DNA"/>
</dbReference>
<reference evidence="1 2" key="1">
    <citation type="journal article" date="2020" name="Cell">
        <title>Large-Scale Comparative Analyses of Tick Genomes Elucidate Their Genetic Diversity and Vector Capacities.</title>
        <authorList>
            <consortium name="Tick Genome and Microbiome Consortium (TIGMIC)"/>
            <person name="Jia N."/>
            <person name="Wang J."/>
            <person name="Shi W."/>
            <person name="Du L."/>
            <person name="Sun Y."/>
            <person name="Zhan W."/>
            <person name="Jiang J.F."/>
            <person name="Wang Q."/>
            <person name="Zhang B."/>
            <person name="Ji P."/>
            <person name="Bell-Sakyi L."/>
            <person name="Cui X.M."/>
            <person name="Yuan T.T."/>
            <person name="Jiang B.G."/>
            <person name="Yang W.F."/>
            <person name="Lam T.T."/>
            <person name="Chang Q.C."/>
            <person name="Ding S.J."/>
            <person name="Wang X.J."/>
            <person name="Zhu J.G."/>
            <person name="Ruan X.D."/>
            <person name="Zhao L."/>
            <person name="Wei J.T."/>
            <person name="Ye R.Z."/>
            <person name="Que T.C."/>
            <person name="Du C.H."/>
            <person name="Zhou Y.H."/>
            <person name="Cheng J.X."/>
            <person name="Dai P.F."/>
            <person name="Guo W.B."/>
            <person name="Han X.H."/>
            <person name="Huang E.J."/>
            <person name="Li L.F."/>
            <person name="Wei W."/>
            <person name="Gao Y.C."/>
            <person name="Liu J.Z."/>
            <person name="Shao H.Z."/>
            <person name="Wang X."/>
            <person name="Wang C.C."/>
            <person name="Yang T.C."/>
            <person name="Huo Q.B."/>
            <person name="Li W."/>
            <person name="Chen H.Y."/>
            <person name="Chen S.E."/>
            <person name="Zhou L.G."/>
            <person name="Ni X.B."/>
            <person name="Tian J.H."/>
            <person name="Sheng Y."/>
            <person name="Liu T."/>
            <person name="Pan Y.S."/>
            <person name="Xia L.Y."/>
            <person name="Li J."/>
            <person name="Zhao F."/>
            <person name="Cao W.C."/>
        </authorList>
    </citation>
    <scope>NUCLEOTIDE SEQUENCE [LARGE SCALE GENOMIC DNA]</scope>
    <source>
        <strain evidence="1">HaeL-2018</strain>
    </source>
</reference>
<dbReference type="OrthoDB" id="10562889at2759"/>
<organism evidence="1 2">
    <name type="scientific">Haemaphysalis longicornis</name>
    <name type="common">Bush tick</name>
    <dbReference type="NCBI Taxonomy" id="44386"/>
    <lineage>
        <taxon>Eukaryota</taxon>
        <taxon>Metazoa</taxon>
        <taxon>Ecdysozoa</taxon>
        <taxon>Arthropoda</taxon>
        <taxon>Chelicerata</taxon>
        <taxon>Arachnida</taxon>
        <taxon>Acari</taxon>
        <taxon>Parasitiformes</taxon>
        <taxon>Ixodida</taxon>
        <taxon>Ixodoidea</taxon>
        <taxon>Ixodidae</taxon>
        <taxon>Haemaphysalinae</taxon>
        <taxon>Haemaphysalis</taxon>
    </lineage>
</organism>
<dbReference type="VEuPathDB" id="VectorBase:HLOH_049576"/>
<protein>
    <submittedName>
        <fullName evidence="1">Uncharacterized protein</fullName>
    </submittedName>
</protein>